<accession>A0ABS4GZM5</accession>
<proteinExistence type="predicted"/>
<dbReference type="EMBL" id="JAGGKP010000001">
    <property type="protein sequence ID" value="MBP1935696.1"/>
    <property type="molecule type" value="Genomic_DNA"/>
</dbReference>
<comment type="caution">
    <text evidence="2">The sequence shown here is derived from an EMBL/GenBank/DDBJ whole genome shotgun (WGS) entry which is preliminary data.</text>
</comment>
<keyword evidence="1" id="KW-0812">Transmembrane</keyword>
<name>A0ABS4GZM5_9BACL</name>
<evidence type="ECO:0008006" key="4">
    <source>
        <dbReference type="Google" id="ProtNLM"/>
    </source>
</evidence>
<dbReference type="Proteomes" id="UP001519273">
    <property type="component" value="Unassembled WGS sequence"/>
</dbReference>
<protein>
    <recommendedName>
        <fullName evidence="4">DUF4227 family protein</fullName>
    </recommendedName>
</protein>
<organism evidence="2 3">
    <name type="scientific">Paenibacillus sediminis</name>
    <dbReference type="NCBI Taxonomy" id="664909"/>
    <lineage>
        <taxon>Bacteria</taxon>
        <taxon>Bacillati</taxon>
        <taxon>Bacillota</taxon>
        <taxon>Bacilli</taxon>
        <taxon>Bacillales</taxon>
        <taxon>Paenibacillaceae</taxon>
        <taxon>Paenibacillus</taxon>
    </lineage>
</organism>
<keyword evidence="1" id="KW-1133">Transmembrane helix</keyword>
<reference evidence="2 3" key="1">
    <citation type="submission" date="2021-03" db="EMBL/GenBank/DDBJ databases">
        <title>Genomic Encyclopedia of Type Strains, Phase IV (KMG-IV): sequencing the most valuable type-strain genomes for metagenomic binning, comparative biology and taxonomic classification.</title>
        <authorList>
            <person name="Goeker M."/>
        </authorList>
    </citation>
    <scope>NUCLEOTIDE SEQUENCE [LARGE SCALE GENOMIC DNA]</scope>
    <source>
        <strain evidence="2 3">DSM 23491</strain>
    </source>
</reference>
<feature type="transmembrane region" description="Helical" evidence="1">
    <location>
        <begin position="12"/>
        <end position="32"/>
    </location>
</feature>
<dbReference type="InterPro" id="IPR025321">
    <property type="entry name" value="DUF4227"/>
</dbReference>
<dbReference type="Pfam" id="PF14004">
    <property type="entry name" value="DUF4227"/>
    <property type="match status" value="1"/>
</dbReference>
<evidence type="ECO:0000256" key="1">
    <source>
        <dbReference type="SAM" id="Phobius"/>
    </source>
</evidence>
<sequence length="78" mass="9573">MIISVRKWLRYIRYFIVFAALTVLMYKLYVLFGDWVFPVDRYRVPDGSAVRVFDTIDFQKDMDSSLLQRLRLYYWFGE</sequence>
<gene>
    <name evidence="2" type="ORF">J2Z20_000557</name>
</gene>
<dbReference type="RefSeq" id="WP_209845160.1">
    <property type="nucleotide sequence ID" value="NZ_CBCRVE010000001.1"/>
</dbReference>
<evidence type="ECO:0000313" key="3">
    <source>
        <dbReference type="Proteomes" id="UP001519273"/>
    </source>
</evidence>
<keyword evidence="1" id="KW-0472">Membrane</keyword>
<evidence type="ECO:0000313" key="2">
    <source>
        <dbReference type="EMBL" id="MBP1935696.1"/>
    </source>
</evidence>
<keyword evidence="3" id="KW-1185">Reference proteome</keyword>